<evidence type="ECO:0000259" key="1">
    <source>
        <dbReference type="Pfam" id="PF11716"/>
    </source>
</evidence>
<organism evidence="2 3">
    <name type="scientific">Crossiella cryophila</name>
    <dbReference type="NCBI Taxonomy" id="43355"/>
    <lineage>
        <taxon>Bacteria</taxon>
        <taxon>Bacillati</taxon>
        <taxon>Actinomycetota</taxon>
        <taxon>Actinomycetes</taxon>
        <taxon>Pseudonocardiales</taxon>
        <taxon>Pseudonocardiaceae</taxon>
        <taxon>Crossiella</taxon>
    </lineage>
</organism>
<reference evidence="2 3" key="1">
    <citation type="submission" date="2020-08" db="EMBL/GenBank/DDBJ databases">
        <title>Sequencing the genomes of 1000 actinobacteria strains.</title>
        <authorList>
            <person name="Klenk H.-P."/>
        </authorList>
    </citation>
    <scope>NUCLEOTIDE SEQUENCE [LARGE SCALE GENOMIC DNA]</scope>
    <source>
        <strain evidence="2 3">DSM 44230</strain>
    </source>
</reference>
<gene>
    <name evidence="2" type="ORF">HNR67_008561</name>
</gene>
<proteinExistence type="predicted"/>
<dbReference type="InterPro" id="IPR024344">
    <property type="entry name" value="MDMPI_metal-binding"/>
</dbReference>
<comment type="caution">
    <text evidence="2">The sequence shown here is derived from an EMBL/GenBank/DDBJ whole genome shotgun (WGS) entry which is preliminary data.</text>
</comment>
<sequence length="195" mass="20736">MLTTDLRQLNRRAVLDSITAVDRIKPTDLGRPTPCADWTVEDLLAHMTVQHHGFAAAAEGDGANPAVWEVRPLGADPVAEYREAADRVLAAFAAPGALERDFALAEFGVTVPGWRAVGFHLIDYVVHGWDVARALGDSYRLAPELVEVALGIALAVPDDESRGQPGAPFGPGVPGEGVGLDRILLALGRSPHWPA</sequence>
<dbReference type="SUPFAM" id="SSF109854">
    <property type="entry name" value="DinB/YfiT-like putative metalloenzymes"/>
    <property type="match status" value="1"/>
</dbReference>
<evidence type="ECO:0000313" key="2">
    <source>
        <dbReference type="EMBL" id="MBB4682443.1"/>
    </source>
</evidence>
<keyword evidence="3" id="KW-1185">Reference proteome</keyword>
<dbReference type="Gene3D" id="1.20.120.450">
    <property type="entry name" value="dinb family like domain"/>
    <property type="match status" value="1"/>
</dbReference>
<feature type="domain" description="Mycothiol-dependent maleylpyruvate isomerase metal-binding" evidence="1">
    <location>
        <begin position="19"/>
        <end position="132"/>
    </location>
</feature>
<name>A0A7W7CMC5_9PSEU</name>
<evidence type="ECO:0000313" key="3">
    <source>
        <dbReference type="Proteomes" id="UP000533598"/>
    </source>
</evidence>
<dbReference type="InterPro" id="IPR017520">
    <property type="entry name" value="CHP03086"/>
</dbReference>
<dbReference type="EMBL" id="JACHMH010000001">
    <property type="protein sequence ID" value="MBB4682443.1"/>
    <property type="molecule type" value="Genomic_DNA"/>
</dbReference>
<accession>A0A7W7CMC5</accession>
<dbReference type="Proteomes" id="UP000533598">
    <property type="component" value="Unassembled WGS sequence"/>
</dbReference>
<dbReference type="AlphaFoldDB" id="A0A7W7CMC5"/>
<dbReference type="InterPro" id="IPR034660">
    <property type="entry name" value="DinB/YfiT-like"/>
</dbReference>
<dbReference type="Pfam" id="PF11716">
    <property type="entry name" value="MDMPI_N"/>
    <property type="match status" value="1"/>
</dbReference>
<dbReference type="InterPro" id="IPR017517">
    <property type="entry name" value="Maleyloyr_isom"/>
</dbReference>
<protein>
    <submittedName>
        <fullName evidence="2">Uncharacterized protein (TIGR03086 family)</fullName>
    </submittedName>
</protein>
<dbReference type="GO" id="GO:0046872">
    <property type="term" value="F:metal ion binding"/>
    <property type="evidence" value="ECO:0007669"/>
    <property type="project" value="InterPro"/>
</dbReference>
<dbReference type="NCBIfam" id="TIGR03083">
    <property type="entry name" value="maleylpyruvate isomerase family mycothiol-dependent enzyme"/>
    <property type="match status" value="1"/>
</dbReference>
<dbReference type="NCBIfam" id="TIGR03086">
    <property type="entry name" value="TIGR03086 family metal-binding protein"/>
    <property type="match status" value="1"/>
</dbReference>
<dbReference type="RefSeq" id="WP_246492724.1">
    <property type="nucleotide sequence ID" value="NZ_BAAAUI010000007.1"/>
</dbReference>